<feature type="compositionally biased region" description="Basic and acidic residues" evidence="5">
    <location>
        <begin position="52"/>
        <end position="62"/>
    </location>
</feature>
<evidence type="ECO:0000256" key="1">
    <source>
        <dbReference type="ARBA" id="ARBA00022723"/>
    </source>
</evidence>
<feature type="region of interest" description="Disordered" evidence="5">
    <location>
        <begin position="952"/>
        <end position="972"/>
    </location>
</feature>
<keyword evidence="1 4" id="KW-0479">Metal-binding</keyword>
<feature type="compositionally biased region" description="Low complexity" evidence="5">
    <location>
        <begin position="587"/>
        <end position="604"/>
    </location>
</feature>
<feature type="region of interest" description="Disordered" evidence="5">
    <location>
        <begin position="482"/>
        <end position="526"/>
    </location>
</feature>
<feature type="region of interest" description="Disordered" evidence="5">
    <location>
        <begin position="52"/>
        <end position="205"/>
    </location>
</feature>
<gene>
    <name evidence="7" type="ORF">AK812_SmicGene23035</name>
</gene>
<feature type="compositionally biased region" description="Polar residues" evidence="5">
    <location>
        <begin position="648"/>
        <end position="657"/>
    </location>
</feature>
<dbReference type="EMBL" id="LSRX01000523">
    <property type="protein sequence ID" value="OLP94905.1"/>
    <property type="molecule type" value="Genomic_DNA"/>
</dbReference>
<feature type="compositionally biased region" description="Basic and acidic residues" evidence="5">
    <location>
        <begin position="127"/>
        <end position="140"/>
    </location>
</feature>
<dbReference type="Gene3D" id="4.10.1000.10">
    <property type="entry name" value="Zinc finger, CCCH-type"/>
    <property type="match status" value="1"/>
</dbReference>
<dbReference type="InterPro" id="IPR036855">
    <property type="entry name" value="Znf_CCCH_sf"/>
</dbReference>
<evidence type="ECO:0000256" key="3">
    <source>
        <dbReference type="ARBA" id="ARBA00022833"/>
    </source>
</evidence>
<dbReference type="InterPro" id="IPR000571">
    <property type="entry name" value="Znf_CCCH"/>
</dbReference>
<evidence type="ECO:0000313" key="8">
    <source>
        <dbReference type="Proteomes" id="UP000186817"/>
    </source>
</evidence>
<keyword evidence="2 4" id="KW-0863">Zinc-finger</keyword>
<feature type="compositionally biased region" description="Basic and acidic residues" evidence="5">
    <location>
        <begin position="89"/>
        <end position="101"/>
    </location>
</feature>
<keyword evidence="3 4" id="KW-0862">Zinc</keyword>
<protein>
    <recommendedName>
        <fullName evidence="6">C3H1-type domain-containing protein</fullName>
    </recommendedName>
</protein>
<feature type="region of interest" description="Disordered" evidence="5">
    <location>
        <begin position="1"/>
        <end position="36"/>
    </location>
</feature>
<evidence type="ECO:0000313" key="7">
    <source>
        <dbReference type="EMBL" id="OLP94905.1"/>
    </source>
</evidence>
<dbReference type="Proteomes" id="UP000186817">
    <property type="component" value="Unassembled WGS sequence"/>
</dbReference>
<sequence>MDPDFRKRSPEQKGREGREGREASSVEDGDLVAHPFWSERARAEVDLMRARPADLDLQGEVRVDEEEIHPSYENTSEPLVGQSKGRSTTSERPRELARIQEVEVNSGEEGTRVSSSQPPDLLSMSPEKPEASSPTKREIPKPALEPSDVGPAGQQREMSSMLAGVQNLSGSGALDSEVGGSSRAFRRSALETSEDAGAQEVSSTTVESVSDGKVLNTSHSFSGAQGSLKGLAYEISDPSDQYFEIVSSDPMDFLRASPTPSPPMDFDPQSMSLSGPGPPNALMIEDGTMDFSSPPAEAANQAYVRWLATSPLERLSIQKEFDQVNLVQPQHALLEQRCVTLILQSIPDELRVDIVASRHLSVAGMIFRLMTVFQPGGASERATMLRFLVTPKVAATLSEAAKLLRQWAQWRMRLTQLQAAEPDTTLLVKGLDTLTQKALAKHPSSLFRLATFRERLGIDYAPTSEAVSELCRMLQAEVEHLSHSGADEGPQKEDTDNKRQKLQKVLSPAAPKPSSPVHPSPKASGAKPCKNWLTAGGCSYGSTCQFFHDQSEEKMKGRCFSCSAEDHWADTCRVKARLKAEAKAAAEESPSGNPKSPKSSSDGSPKGKGKGKKEGKGKGDKQIAKPKIRAADPQKPPPSSEEQPSPGTPNAETSTAASNAEILNVLRSIKTKSFRVRVVNDETGYGLLDSGASAALRQGTQQEIDSSIPVTVSLAVGEMVMFRNDSGTLLVREAVQPIVPMSALPLLGCEISWSDRGCFVRHPSQGLLPVRLRDGTSELPANLVLRLIAEYERFLLRHQAVRDTSARVWQHALGKDDVSLGSLKEWLGKHLSNDSCGELELQTVSKVLFPDLPEALASQVATSPSFDPSRVPFNRRTRRQLFDPQVPTMVHLFAGQHRWRNSVGQVLEVDAAKGADLLSDDVFGMLLRAATSGAIDGVVGVFQATPQYRRPSKSPAVREFSGDVDEGPKASGDDNSVAKVVLLRITEVDHNDRADVNAPVARWERHYAVLTDEEDLLLALTVESVHPAGILVQAPPSEWHAFPCAPVTSSQVLKAITMYVKQKDAVNRISKRPIAGSYRESTSEAALPPWFWSSGAWVFSGKVGVTKTVATCPWFTRLLVAALSHQTPQGFATIAFLVNIETEVHKDSHNDASSMNLAWNVGQGGGSLEVSGYRIALPPGAWVSFPPREFHKSGPWDGNKVLVLGYTPRSLEKLTSAELLSLRWVGMPFDHSLPSDSPRLAVIDCESGDEEMTLPSEMSWDQVGQDFEHMHHCVTFFLKTLQRSVVGSSSEGPVDPITLQAMREAAALRRELEWHLELARLQGCEVPVSSSAWRVCAAAPAAEHLESQPLLHTRIVSNEEVREKLHEWRDAMKAESDSLISKGAVELVADSQVDQWIAEGKDVEILPGRGVATEKPPTSPGASKRNKYRAVICGNFQKWSEERASESFYAGSGTDIKTAFLNAPLDEGEAEFLICNPPKATWECSAFSHTEEGTVEYCGLEISVIPDFQSQACATYHHAWNFKKFVFREWPKDCGCSFRPGTTTTPLPASSSFVFLTR</sequence>
<evidence type="ECO:0000256" key="2">
    <source>
        <dbReference type="ARBA" id="ARBA00022771"/>
    </source>
</evidence>
<dbReference type="Pfam" id="PF00642">
    <property type="entry name" value="zf-CCCH"/>
    <property type="match status" value="1"/>
</dbReference>
<feature type="domain" description="C3H1-type" evidence="6">
    <location>
        <begin position="523"/>
        <end position="551"/>
    </location>
</feature>
<feature type="zinc finger region" description="C3H1-type" evidence="4">
    <location>
        <begin position="523"/>
        <end position="551"/>
    </location>
</feature>
<feature type="region of interest" description="Disordered" evidence="5">
    <location>
        <begin position="583"/>
        <end position="657"/>
    </location>
</feature>
<feature type="compositionally biased region" description="Basic and acidic residues" evidence="5">
    <location>
        <begin position="482"/>
        <end position="499"/>
    </location>
</feature>
<dbReference type="OrthoDB" id="420372at2759"/>
<accession>A0A1Q9DIB8</accession>
<keyword evidence="8" id="KW-1185">Reference proteome</keyword>
<name>A0A1Q9DIB8_SYMMI</name>
<feature type="compositionally biased region" description="Pro residues" evidence="5">
    <location>
        <begin position="510"/>
        <end position="519"/>
    </location>
</feature>
<evidence type="ECO:0000256" key="4">
    <source>
        <dbReference type="PROSITE-ProRule" id="PRU00723"/>
    </source>
</evidence>
<reference evidence="7 8" key="1">
    <citation type="submission" date="2016-02" db="EMBL/GenBank/DDBJ databases">
        <title>Genome analysis of coral dinoflagellate symbionts highlights evolutionary adaptations to a symbiotic lifestyle.</title>
        <authorList>
            <person name="Aranda M."/>
            <person name="Li Y."/>
            <person name="Liew Y.J."/>
            <person name="Baumgarten S."/>
            <person name="Simakov O."/>
            <person name="Wilson M."/>
            <person name="Piel J."/>
            <person name="Ashoor H."/>
            <person name="Bougouffa S."/>
            <person name="Bajic V.B."/>
            <person name="Ryu T."/>
            <person name="Ravasi T."/>
            <person name="Bayer T."/>
            <person name="Micklem G."/>
            <person name="Kim H."/>
            <person name="Bhak J."/>
            <person name="Lajeunesse T.C."/>
            <person name="Voolstra C.R."/>
        </authorList>
    </citation>
    <scope>NUCLEOTIDE SEQUENCE [LARGE SCALE GENOMIC DNA]</scope>
    <source>
        <strain evidence="7 8">CCMP2467</strain>
    </source>
</reference>
<feature type="compositionally biased region" description="Basic and acidic residues" evidence="5">
    <location>
        <begin position="1"/>
        <end position="24"/>
    </location>
</feature>
<comment type="caution">
    <text evidence="7">The sequence shown here is derived from an EMBL/GenBank/DDBJ whole genome shotgun (WGS) entry which is preliminary data.</text>
</comment>
<dbReference type="SMART" id="SM00356">
    <property type="entry name" value="ZnF_C3H1"/>
    <property type="match status" value="1"/>
</dbReference>
<dbReference type="SUPFAM" id="SSF90229">
    <property type="entry name" value="CCCH zinc finger"/>
    <property type="match status" value="1"/>
</dbReference>
<evidence type="ECO:0000256" key="5">
    <source>
        <dbReference type="SAM" id="MobiDB-lite"/>
    </source>
</evidence>
<evidence type="ECO:0000259" key="6">
    <source>
        <dbReference type="PROSITE" id="PS50103"/>
    </source>
</evidence>
<dbReference type="PROSITE" id="PS50103">
    <property type="entry name" value="ZF_C3H1"/>
    <property type="match status" value="1"/>
</dbReference>
<organism evidence="7 8">
    <name type="scientific">Symbiodinium microadriaticum</name>
    <name type="common">Dinoflagellate</name>
    <name type="synonym">Zooxanthella microadriatica</name>
    <dbReference type="NCBI Taxonomy" id="2951"/>
    <lineage>
        <taxon>Eukaryota</taxon>
        <taxon>Sar</taxon>
        <taxon>Alveolata</taxon>
        <taxon>Dinophyceae</taxon>
        <taxon>Suessiales</taxon>
        <taxon>Symbiodiniaceae</taxon>
        <taxon>Symbiodinium</taxon>
    </lineage>
</organism>
<proteinExistence type="predicted"/>
<feature type="compositionally biased region" description="Basic and acidic residues" evidence="5">
    <location>
        <begin position="612"/>
        <end position="623"/>
    </location>
</feature>
<dbReference type="GO" id="GO:0008270">
    <property type="term" value="F:zinc ion binding"/>
    <property type="evidence" value="ECO:0007669"/>
    <property type="project" value="UniProtKB-KW"/>
</dbReference>